<keyword evidence="2" id="KW-0732">Signal</keyword>
<dbReference type="InterPro" id="IPR058248">
    <property type="entry name" value="Lxx211020-like"/>
</dbReference>
<dbReference type="Gene3D" id="2.60.40.1890">
    <property type="entry name" value="PCu(A)C copper chaperone"/>
    <property type="match status" value="1"/>
</dbReference>
<feature type="region of interest" description="Disordered" evidence="1">
    <location>
        <begin position="164"/>
        <end position="192"/>
    </location>
</feature>
<evidence type="ECO:0000313" key="4">
    <source>
        <dbReference type="Proteomes" id="UP000190675"/>
    </source>
</evidence>
<gene>
    <name evidence="3" type="ORF">SAMN05444169_6935</name>
</gene>
<dbReference type="Proteomes" id="UP000190675">
    <property type="component" value="Chromosome I"/>
</dbReference>
<dbReference type="PANTHER" id="PTHR36302:SF1">
    <property type="entry name" value="COPPER CHAPERONE PCU(A)C"/>
    <property type="match status" value="1"/>
</dbReference>
<sequence>MQMKKTMKKPASVSMTTAIAAVAVLWCSLAAPVRAQEVKAGDLVITQAWTRATPGGAKIGGGYLTIENKGSTPDRLIGGSADVAGKVEVHEMAMNNGVMTMRPLEKGLAIEPGKTVKLAPGGYHLMMFDLKSPLKQGEKLPVTLEFEKAGKVQVSLDVAGIGAQAPANNAGGHTDMKNMDMKKTPDHSGMKM</sequence>
<evidence type="ECO:0000256" key="2">
    <source>
        <dbReference type="SAM" id="SignalP"/>
    </source>
</evidence>
<dbReference type="PANTHER" id="PTHR36302">
    <property type="entry name" value="BLR7088 PROTEIN"/>
    <property type="match status" value="1"/>
</dbReference>
<feature type="signal peptide" evidence="2">
    <location>
        <begin position="1"/>
        <end position="35"/>
    </location>
</feature>
<reference evidence="3 4" key="1">
    <citation type="submission" date="2016-11" db="EMBL/GenBank/DDBJ databases">
        <authorList>
            <person name="Jaros S."/>
            <person name="Januszkiewicz K."/>
            <person name="Wedrychowicz H."/>
        </authorList>
    </citation>
    <scope>NUCLEOTIDE SEQUENCE [LARGE SCALE GENOMIC DNA]</scope>
    <source>
        <strain evidence="3 4">GAS242</strain>
    </source>
</reference>
<organism evidence="3 4">
    <name type="scientific">Bradyrhizobium erythrophlei</name>
    <dbReference type="NCBI Taxonomy" id="1437360"/>
    <lineage>
        <taxon>Bacteria</taxon>
        <taxon>Pseudomonadati</taxon>
        <taxon>Pseudomonadota</taxon>
        <taxon>Alphaproteobacteria</taxon>
        <taxon>Hyphomicrobiales</taxon>
        <taxon>Nitrobacteraceae</taxon>
        <taxon>Bradyrhizobium</taxon>
    </lineage>
</organism>
<accession>A0A1M5S4I6</accession>
<evidence type="ECO:0000313" key="3">
    <source>
        <dbReference type="EMBL" id="SHH33411.1"/>
    </source>
</evidence>
<dbReference type="EMBL" id="LT670818">
    <property type="protein sequence ID" value="SHH33411.1"/>
    <property type="molecule type" value="Genomic_DNA"/>
</dbReference>
<dbReference type="Pfam" id="PF04314">
    <property type="entry name" value="PCuAC"/>
    <property type="match status" value="1"/>
</dbReference>
<feature type="chain" id="PRO_5012770671" description="Copper(I)-binding protein" evidence="2">
    <location>
        <begin position="36"/>
        <end position="192"/>
    </location>
</feature>
<dbReference type="SUPFAM" id="SSF110087">
    <property type="entry name" value="DR1885-like metal-binding protein"/>
    <property type="match status" value="1"/>
</dbReference>
<name>A0A1M5S4I6_9BRAD</name>
<dbReference type="InterPro" id="IPR036182">
    <property type="entry name" value="PCuAC_sf"/>
</dbReference>
<dbReference type="InterPro" id="IPR007410">
    <property type="entry name" value="LpqE-like"/>
</dbReference>
<dbReference type="AlphaFoldDB" id="A0A1M5S4I6"/>
<feature type="compositionally biased region" description="Basic and acidic residues" evidence="1">
    <location>
        <begin position="174"/>
        <end position="192"/>
    </location>
</feature>
<proteinExistence type="predicted"/>
<evidence type="ECO:0000256" key="1">
    <source>
        <dbReference type="SAM" id="MobiDB-lite"/>
    </source>
</evidence>
<evidence type="ECO:0008006" key="5">
    <source>
        <dbReference type="Google" id="ProtNLM"/>
    </source>
</evidence>
<protein>
    <recommendedName>
        <fullName evidence="5">Copper(I)-binding protein</fullName>
    </recommendedName>
</protein>